<evidence type="ECO:0008006" key="2">
    <source>
        <dbReference type="Google" id="ProtNLM"/>
    </source>
</evidence>
<reference evidence="1" key="1">
    <citation type="submission" date="2018-05" db="EMBL/GenBank/DDBJ databases">
        <authorList>
            <person name="Lanie J.A."/>
            <person name="Ng W.-L."/>
            <person name="Kazmierczak K.M."/>
            <person name="Andrzejewski T.M."/>
            <person name="Davidsen T.M."/>
            <person name="Wayne K.J."/>
            <person name="Tettelin H."/>
            <person name="Glass J.I."/>
            <person name="Rusch D."/>
            <person name="Podicherti R."/>
            <person name="Tsui H.-C.T."/>
            <person name="Winkler M.E."/>
        </authorList>
    </citation>
    <scope>NUCLEOTIDE SEQUENCE</scope>
</reference>
<name>A0A383B3A5_9ZZZZ</name>
<organism evidence="1">
    <name type="scientific">marine metagenome</name>
    <dbReference type="NCBI Taxonomy" id="408172"/>
    <lineage>
        <taxon>unclassified sequences</taxon>
        <taxon>metagenomes</taxon>
        <taxon>ecological metagenomes</taxon>
    </lineage>
</organism>
<protein>
    <recommendedName>
        <fullName evidence="2">DUF1800 domain-containing protein</fullName>
    </recommendedName>
</protein>
<dbReference type="InterPro" id="IPR014917">
    <property type="entry name" value="DUF1800"/>
</dbReference>
<dbReference type="EMBL" id="UINC01196746">
    <property type="protein sequence ID" value="SVE13888.1"/>
    <property type="molecule type" value="Genomic_DNA"/>
</dbReference>
<sequence length="245" mass="27035">ADEKLFLGHKGTFDGEDIIDIIVKEDATAKFVSRHLCNFFVEDEPQVPAWNIEPPRDPDLVDHLAKTFSSSNGDMRSVLSELFNSDSFKNSINKPKVKSPTELLAGVLKQVGNYREIKPGLESYVGALTVMGQSLLNPPTVEGWHTGPEWIDSGTLSERINFASIEFSDDDTPGMKGIIQRAGSLDDEPGQLVDRCLDLLGGVQVSSTTHSELVQYVSELRSSEEANDLTDLIRMIVSTVDYQYA</sequence>
<accession>A0A383B3A5</accession>
<gene>
    <name evidence="1" type="ORF">METZ01_LOCUS466742</name>
</gene>
<proteinExistence type="predicted"/>
<dbReference type="Pfam" id="PF08811">
    <property type="entry name" value="DUF1800"/>
    <property type="match status" value="1"/>
</dbReference>
<evidence type="ECO:0000313" key="1">
    <source>
        <dbReference type="EMBL" id="SVE13888.1"/>
    </source>
</evidence>
<dbReference type="AlphaFoldDB" id="A0A383B3A5"/>
<feature type="non-terminal residue" evidence="1">
    <location>
        <position position="1"/>
    </location>
</feature>